<evidence type="ECO:0000313" key="3">
    <source>
        <dbReference type="EMBL" id="CDF39126.1"/>
    </source>
</evidence>
<feature type="region of interest" description="Disordered" evidence="1">
    <location>
        <begin position="284"/>
        <end position="359"/>
    </location>
</feature>
<reference evidence="4" key="1">
    <citation type="journal article" date="2013" name="Proc. Natl. Acad. Sci. U.S.A.">
        <title>Genome structure and metabolic features in the red seaweed Chondrus crispus shed light on evolution of the Archaeplastida.</title>
        <authorList>
            <person name="Collen J."/>
            <person name="Porcel B."/>
            <person name="Carre W."/>
            <person name="Ball S.G."/>
            <person name="Chaparro C."/>
            <person name="Tonon T."/>
            <person name="Barbeyron T."/>
            <person name="Michel G."/>
            <person name="Noel B."/>
            <person name="Valentin K."/>
            <person name="Elias M."/>
            <person name="Artiguenave F."/>
            <person name="Arun A."/>
            <person name="Aury J.M."/>
            <person name="Barbosa-Neto J.F."/>
            <person name="Bothwell J.H."/>
            <person name="Bouget F.Y."/>
            <person name="Brillet L."/>
            <person name="Cabello-Hurtado F."/>
            <person name="Capella-Gutierrez S."/>
            <person name="Charrier B."/>
            <person name="Cladiere L."/>
            <person name="Cock J.M."/>
            <person name="Coelho S.M."/>
            <person name="Colleoni C."/>
            <person name="Czjzek M."/>
            <person name="Da Silva C."/>
            <person name="Delage L."/>
            <person name="Denoeud F."/>
            <person name="Deschamps P."/>
            <person name="Dittami S.M."/>
            <person name="Gabaldon T."/>
            <person name="Gachon C.M."/>
            <person name="Groisillier A."/>
            <person name="Herve C."/>
            <person name="Jabbari K."/>
            <person name="Katinka M."/>
            <person name="Kloareg B."/>
            <person name="Kowalczyk N."/>
            <person name="Labadie K."/>
            <person name="Leblanc C."/>
            <person name="Lopez P.J."/>
            <person name="McLachlan D.H."/>
            <person name="Meslet-Cladiere L."/>
            <person name="Moustafa A."/>
            <person name="Nehr Z."/>
            <person name="Nyvall Collen P."/>
            <person name="Panaud O."/>
            <person name="Partensky F."/>
            <person name="Poulain J."/>
            <person name="Rensing S.A."/>
            <person name="Rousvoal S."/>
            <person name="Samson G."/>
            <person name="Symeonidi A."/>
            <person name="Weissenbach J."/>
            <person name="Zambounis A."/>
            <person name="Wincker P."/>
            <person name="Boyen C."/>
        </authorList>
    </citation>
    <scope>NUCLEOTIDE SEQUENCE [LARGE SCALE GENOMIC DNA]</scope>
    <source>
        <strain evidence="4">cv. Stackhouse</strain>
    </source>
</reference>
<keyword evidence="2" id="KW-0472">Membrane</keyword>
<dbReference type="KEGG" id="ccp:CHC_T00006526001"/>
<dbReference type="GeneID" id="17326761"/>
<evidence type="ECO:0000256" key="1">
    <source>
        <dbReference type="SAM" id="MobiDB-lite"/>
    </source>
</evidence>
<sequence>MVRFLRSTISDFETREELQRFLIIERLLAVLHIPASICLALGSLAEVDVVPYASEWQPWLMLAASLFLVISNSREANECIRTVFLPARQKAIYSDREKAEPIVGGQMHMFAAVMMALGSLSLFNSCLIALSAPQEKENVLSKRQHAMAFCFFLVGSAGNNLAIEKAPRVTQFTRGMLTFQNVLCSASFGISALLMLPCFKLVQGAVFHQNALTASTALGSFFAVLSAMMHYFHTIALAWAHIEVFERKNYEEEVREQALVSREQEPKPGYIRRFRDAFTSGKSIFGRQGNQQSPAVDKREKGPLGHVDVSSSDLDDDILGHDDYDGSSLSLTGSLSESSRWSGSEQHPIQSSERVEPAN</sequence>
<keyword evidence="4" id="KW-1185">Reference proteome</keyword>
<dbReference type="Gramene" id="CDF39126">
    <property type="protein sequence ID" value="CDF39126"/>
    <property type="gene ID" value="CHC_T00006526001"/>
</dbReference>
<evidence type="ECO:0008006" key="5">
    <source>
        <dbReference type="Google" id="ProtNLM"/>
    </source>
</evidence>
<gene>
    <name evidence="3" type="ORF">CHC_T00006526001</name>
</gene>
<feature type="transmembrane region" description="Helical" evidence="2">
    <location>
        <begin position="110"/>
        <end position="132"/>
    </location>
</feature>
<organism evidence="3 4">
    <name type="scientific">Chondrus crispus</name>
    <name type="common">Carrageen Irish moss</name>
    <name type="synonym">Polymorpha crispa</name>
    <dbReference type="NCBI Taxonomy" id="2769"/>
    <lineage>
        <taxon>Eukaryota</taxon>
        <taxon>Rhodophyta</taxon>
        <taxon>Florideophyceae</taxon>
        <taxon>Rhodymeniophycidae</taxon>
        <taxon>Gigartinales</taxon>
        <taxon>Gigartinaceae</taxon>
        <taxon>Chondrus</taxon>
    </lineage>
</organism>
<dbReference type="AlphaFoldDB" id="R7QNS1"/>
<feature type="transmembrane region" description="Helical" evidence="2">
    <location>
        <begin position="216"/>
        <end position="240"/>
    </location>
</feature>
<feature type="compositionally biased region" description="Low complexity" evidence="1">
    <location>
        <begin position="326"/>
        <end position="344"/>
    </location>
</feature>
<dbReference type="OrthoDB" id="10471715at2759"/>
<feature type="transmembrane region" description="Helical" evidence="2">
    <location>
        <begin position="144"/>
        <end position="163"/>
    </location>
</feature>
<dbReference type="Proteomes" id="UP000012073">
    <property type="component" value="Unassembled WGS sequence"/>
</dbReference>
<evidence type="ECO:0000313" key="4">
    <source>
        <dbReference type="Proteomes" id="UP000012073"/>
    </source>
</evidence>
<evidence type="ECO:0000256" key="2">
    <source>
        <dbReference type="SAM" id="Phobius"/>
    </source>
</evidence>
<keyword evidence="2" id="KW-0812">Transmembrane</keyword>
<dbReference type="EMBL" id="HG002002">
    <property type="protein sequence ID" value="CDF39126.1"/>
    <property type="molecule type" value="Genomic_DNA"/>
</dbReference>
<proteinExistence type="predicted"/>
<accession>R7QNS1</accession>
<feature type="transmembrane region" description="Helical" evidence="2">
    <location>
        <begin position="175"/>
        <end position="196"/>
    </location>
</feature>
<keyword evidence="2" id="KW-1133">Transmembrane helix</keyword>
<name>R7QNS1_CHOCR</name>
<protein>
    <recommendedName>
        <fullName evidence="5">Transmembrane protein</fullName>
    </recommendedName>
</protein>
<dbReference type="RefSeq" id="XP_005719037.1">
    <property type="nucleotide sequence ID" value="XM_005718980.1"/>
</dbReference>